<comment type="caution">
    <text evidence="1">The sequence shown here is derived from an EMBL/GenBank/DDBJ whole genome shotgun (WGS) entry which is preliminary data.</text>
</comment>
<evidence type="ECO:0000313" key="1">
    <source>
        <dbReference type="EMBL" id="RJT42484.1"/>
    </source>
</evidence>
<dbReference type="Proteomes" id="UP000272706">
    <property type="component" value="Unassembled WGS sequence"/>
</dbReference>
<sequence length="156" mass="16058">MHQGKILKRAAAPSNARRNRVKTLSALIAVAALAGGVQLFHGGSGASVASEAAPASTYRLTANGDEAACTVHRGAEVSDGLSLLTIASTCRRLLPGIERAKFWREQDDGTVAFSVNGTDPIVTFAVADGDGYESYAPALPLLSLAAADRDYSAAGN</sequence>
<reference evidence="1 2" key="1">
    <citation type="submission" date="2018-09" db="EMBL/GenBank/DDBJ databases">
        <title>Mesorhizobium carmichaelinearum sp. nov. isolated from Carmichaelinea spp. root nodules in New Zealand.</title>
        <authorList>
            <person name="De Meyer S.E."/>
        </authorList>
    </citation>
    <scope>NUCLEOTIDE SEQUENCE [LARGE SCALE GENOMIC DNA]</scope>
    <source>
        <strain evidence="1 2">ICMP19557</strain>
    </source>
</reference>
<organism evidence="1 2">
    <name type="scientific">Mesorhizobium waimense</name>
    <dbReference type="NCBI Taxonomy" id="1300307"/>
    <lineage>
        <taxon>Bacteria</taxon>
        <taxon>Pseudomonadati</taxon>
        <taxon>Pseudomonadota</taxon>
        <taxon>Alphaproteobacteria</taxon>
        <taxon>Hyphomicrobiales</taxon>
        <taxon>Phyllobacteriaceae</taxon>
        <taxon>Mesorhizobium</taxon>
    </lineage>
</organism>
<proteinExistence type="predicted"/>
<name>A0A3A5LD51_9HYPH</name>
<dbReference type="OrthoDB" id="8083053at2"/>
<dbReference type="AlphaFoldDB" id="A0A3A5LD51"/>
<dbReference type="EMBL" id="QZWZ01000001">
    <property type="protein sequence ID" value="RJT42484.1"/>
    <property type="molecule type" value="Genomic_DNA"/>
</dbReference>
<gene>
    <name evidence="1" type="ORF">D3227_01020</name>
</gene>
<accession>A0A3A5LD51</accession>
<evidence type="ECO:0008006" key="3">
    <source>
        <dbReference type="Google" id="ProtNLM"/>
    </source>
</evidence>
<protein>
    <recommendedName>
        <fullName evidence="3">Alkaline proteinase inhibitor/ Outer membrane lipoprotein Omp19 domain-containing protein</fullName>
    </recommendedName>
</protein>
<keyword evidence="2" id="KW-1185">Reference proteome</keyword>
<evidence type="ECO:0000313" key="2">
    <source>
        <dbReference type="Proteomes" id="UP000272706"/>
    </source>
</evidence>